<name>A0A1I1S8W1_9BURK</name>
<dbReference type="RefSeq" id="WP_245783500.1">
    <property type="nucleotide sequence ID" value="NZ_FOMQ01000002.1"/>
</dbReference>
<reference evidence="2" key="1">
    <citation type="submission" date="2016-10" db="EMBL/GenBank/DDBJ databases">
        <authorList>
            <person name="Varghese N."/>
            <person name="Submissions S."/>
        </authorList>
    </citation>
    <scope>NUCLEOTIDE SEQUENCE [LARGE SCALE GENOMIC DNA]</scope>
    <source>
        <strain evidence="2">DSM 7481</strain>
    </source>
</reference>
<evidence type="ECO:0008006" key="3">
    <source>
        <dbReference type="Google" id="ProtNLM"/>
    </source>
</evidence>
<evidence type="ECO:0000313" key="2">
    <source>
        <dbReference type="Proteomes" id="UP000199517"/>
    </source>
</evidence>
<dbReference type="Gene3D" id="3.20.20.80">
    <property type="entry name" value="Glycosidases"/>
    <property type="match status" value="1"/>
</dbReference>
<accession>A0A1I1S8W1</accession>
<dbReference type="Proteomes" id="UP000199517">
    <property type="component" value="Unassembled WGS sequence"/>
</dbReference>
<proteinExistence type="predicted"/>
<sequence length="627" mass="69641">MSRPPRLNLLHSALGLAAAGVLLAGAGGARLLHQIAPASQQAPSTPLLLAPMIGVIEPCILSETSLPEAVESLSATCTGPQGSAAALVESTLKTLQPAARPDLPVELGYTLPVPLLKLFRQEADGRWQIDGDMVNRLVRTLRDTPRPAILYLFSTHFSAHSPIEEALAADPANMGQTRDGPMGQDDYYDTKVFNWTFATTHNALTERRAEAVRAVLDAACQLDPKERSKIRGITLLGELHHLFPNFQAGMGFDGLYRVTDYSPASVAGFREYLRTAFKRVDQFNRVVGADYASFDEVMPPSRDIRTEPLRRFTEHIDGFAHGTLPVSGWAYAPKSKTGQPLRIHVYRNGEPIGETAVHWGRQDVLAAKPEFGDANTGWRMDLDFRRLPAGLHRLDVFLETAPGKLTHLGQRDIAIMDRQQKTPRLLPQRPLPATTPDATIQAHIDFPQPASSYYFNPLVPLWHAYRGQQVVDYLRHFDGVVEGSCLSNVPRYTHQIIPFTNPSWDANKFAIEGSLRPLKGIRLGVSLYGEPTYGQSYFDWLSGRGASRYGITEFHPLRPMDAAEVRRVMETHARHGAEFLSFFLEPRWNGHLVPRGHNIFSFDPDNALFASDQLYRATQEALAPPGR</sequence>
<protein>
    <recommendedName>
        <fullName evidence="3">Beta-galactosidase</fullName>
    </recommendedName>
</protein>
<dbReference type="AlphaFoldDB" id="A0A1I1S8W1"/>
<evidence type="ECO:0000313" key="1">
    <source>
        <dbReference type="EMBL" id="SFD42944.1"/>
    </source>
</evidence>
<gene>
    <name evidence="1" type="ORF">SAMN04489710_10226</name>
</gene>
<keyword evidence="2" id="KW-1185">Reference proteome</keyword>
<dbReference type="STRING" id="32040.SAMN04489710_10226"/>
<dbReference type="EMBL" id="FOMQ01000002">
    <property type="protein sequence ID" value="SFD42944.1"/>
    <property type="molecule type" value="Genomic_DNA"/>
</dbReference>
<organism evidence="1 2">
    <name type="scientific">Paracidovorax konjaci</name>
    <dbReference type="NCBI Taxonomy" id="32040"/>
    <lineage>
        <taxon>Bacteria</taxon>
        <taxon>Pseudomonadati</taxon>
        <taxon>Pseudomonadota</taxon>
        <taxon>Betaproteobacteria</taxon>
        <taxon>Burkholderiales</taxon>
        <taxon>Comamonadaceae</taxon>
        <taxon>Paracidovorax</taxon>
    </lineage>
</organism>